<comment type="caution">
    <text evidence="2">The sequence shown here is derived from an EMBL/GenBank/DDBJ whole genome shotgun (WGS) entry which is preliminary data.</text>
</comment>
<dbReference type="EMBL" id="JAODUO010003384">
    <property type="protein sequence ID" value="KAK2147676.1"/>
    <property type="molecule type" value="Genomic_DNA"/>
</dbReference>
<dbReference type="AlphaFoldDB" id="A0AAD9J705"/>
<evidence type="ECO:0000256" key="1">
    <source>
        <dbReference type="SAM" id="MobiDB-lite"/>
    </source>
</evidence>
<reference evidence="2" key="1">
    <citation type="journal article" date="2023" name="Mol. Biol. Evol.">
        <title>Third-Generation Sequencing Reveals the Adaptive Role of the Epigenome in Three Deep-Sea Polychaetes.</title>
        <authorList>
            <person name="Perez M."/>
            <person name="Aroh O."/>
            <person name="Sun Y."/>
            <person name="Lan Y."/>
            <person name="Juniper S.K."/>
            <person name="Young C.R."/>
            <person name="Angers B."/>
            <person name="Qian P.Y."/>
        </authorList>
    </citation>
    <scope>NUCLEOTIDE SEQUENCE</scope>
    <source>
        <strain evidence="2">R07B-5</strain>
    </source>
</reference>
<evidence type="ECO:0000313" key="3">
    <source>
        <dbReference type="Proteomes" id="UP001209878"/>
    </source>
</evidence>
<protein>
    <submittedName>
        <fullName evidence="2">Uncharacterized protein</fullName>
    </submittedName>
</protein>
<accession>A0AAD9J705</accession>
<evidence type="ECO:0000313" key="2">
    <source>
        <dbReference type="EMBL" id="KAK2147676.1"/>
    </source>
</evidence>
<organism evidence="2 3">
    <name type="scientific">Ridgeia piscesae</name>
    <name type="common">Tubeworm</name>
    <dbReference type="NCBI Taxonomy" id="27915"/>
    <lineage>
        <taxon>Eukaryota</taxon>
        <taxon>Metazoa</taxon>
        <taxon>Spiralia</taxon>
        <taxon>Lophotrochozoa</taxon>
        <taxon>Annelida</taxon>
        <taxon>Polychaeta</taxon>
        <taxon>Sedentaria</taxon>
        <taxon>Canalipalpata</taxon>
        <taxon>Sabellida</taxon>
        <taxon>Siboglinidae</taxon>
        <taxon>Ridgeia</taxon>
    </lineage>
</organism>
<gene>
    <name evidence="2" type="ORF">NP493_3260g00006</name>
</gene>
<dbReference type="Proteomes" id="UP001209878">
    <property type="component" value="Unassembled WGS sequence"/>
</dbReference>
<feature type="region of interest" description="Disordered" evidence="1">
    <location>
        <begin position="133"/>
        <end position="191"/>
    </location>
</feature>
<proteinExistence type="predicted"/>
<sequence length="191" mass="21874">MLLLQQDIFATEKALSVRLRSKLPAPRDLTRIKKQLNENGDRIRRFVSDFLHKAKYPLALDPICLIDEDWDPRKRPVTIHYVEGCVTDGVIVPWAISDVQYCRHKPTYLRSSAYQRHSMKTFRWGGRAPRQDFPELGGWGGARSRGRRKTPACRIGGRASDGPGRNERSEPPPQPDFSRKTPTRKDPSVRG</sequence>
<name>A0AAD9J705_RIDPI</name>
<keyword evidence="3" id="KW-1185">Reference proteome</keyword>
<feature type="compositionally biased region" description="Basic and acidic residues" evidence="1">
    <location>
        <begin position="177"/>
        <end position="191"/>
    </location>
</feature>